<dbReference type="PANTHER" id="PTHR22807:SF30">
    <property type="entry name" value="28S RRNA (CYTOSINE(4447)-C(5))-METHYLTRANSFERASE-RELATED"/>
    <property type="match status" value="1"/>
</dbReference>
<keyword evidence="5 9" id="KW-0808">Transferase</keyword>
<evidence type="ECO:0000256" key="4">
    <source>
        <dbReference type="ARBA" id="ARBA00022603"/>
    </source>
</evidence>
<accession>A0A833W7M3</accession>
<dbReference type="PRINTS" id="PR02012">
    <property type="entry name" value="RCMTNOP2"/>
</dbReference>
<comment type="subcellular location">
    <subcellularLocation>
        <location evidence="1">Nucleus</location>
        <location evidence="1">Nucleolus</location>
    </subcellularLocation>
</comment>
<evidence type="ECO:0000256" key="7">
    <source>
        <dbReference type="ARBA" id="ARBA00022884"/>
    </source>
</evidence>
<feature type="binding site" evidence="9">
    <location>
        <position position="320"/>
    </location>
    <ligand>
        <name>S-adenosyl-L-methionine</name>
        <dbReference type="ChEBI" id="CHEBI:59789"/>
    </ligand>
</feature>
<gene>
    <name evidence="13" type="ORF">E2986_07955</name>
</gene>
<dbReference type="Pfam" id="PF22458">
    <property type="entry name" value="RsmF-B_ferredox"/>
    <property type="match status" value="1"/>
</dbReference>
<dbReference type="InterPro" id="IPR023267">
    <property type="entry name" value="RCMT"/>
</dbReference>
<feature type="compositionally biased region" description="Basic and acidic residues" evidence="11">
    <location>
        <begin position="1"/>
        <end position="14"/>
    </location>
</feature>
<keyword evidence="7 9" id="KW-0694">RNA-binding</keyword>
<feature type="active site" description="Nucleophile" evidence="9">
    <location>
        <position position="406"/>
    </location>
</feature>
<evidence type="ECO:0000256" key="5">
    <source>
        <dbReference type="ARBA" id="ARBA00022679"/>
    </source>
</evidence>
<feature type="binding site" evidence="9">
    <location>
        <position position="293"/>
    </location>
    <ligand>
        <name>S-adenosyl-L-methionine</name>
        <dbReference type="ChEBI" id="CHEBI:59789"/>
    </ligand>
</feature>
<dbReference type="GO" id="GO:0009383">
    <property type="term" value="F:rRNA (cytosine-C5-)-methyltransferase activity"/>
    <property type="evidence" value="ECO:0007669"/>
    <property type="project" value="TreeGrafter"/>
</dbReference>
<evidence type="ECO:0000259" key="12">
    <source>
        <dbReference type="PROSITE" id="PS51686"/>
    </source>
</evidence>
<comment type="similarity">
    <text evidence="2 9">Belongs to the class I-like SAM-binding methyltransferase superfamily. RsmB/NOP family.</text>
</comment>
<dbReference type="PROSITE" id="PS51686">
    <property type="entry name" value="SAM_MT_RSMB_NOP"/>
    <property type="match status" value="1"/>
</dbReference>
<evidence type="ECO:0000313" key="13">
    <source>
        <dbReference type="EMBL" id="KAF3426642.1"/>
    </source>
</evidence>
<proteinExistence type="inferred from homology"/>
<evidence type="ECO:0000256" key="3">
    <source>
        <dbReference type="ARBA" id="ARBA00022517"/>
    </source>
</evidence>
<dbReference type="GO" id="GO:0003723">
    <property type="term" value="F:RNA binding"/>
    <property type="evidence" value="ECO:0007669"/>
    <property type="project" value="UniProtKB-UniRule"/>
</dbReference>
<dbReference type="InterPro" id="IPR049560">
    <property type="entry name" value="MeTrfase_RsmB-F_NOP2_cat"/>
</dbReference>
<feature type="binding site" evidence="9">
    <location>
        <begin position="269"/>
        <end position="275"/>
    </location>
    <ligand>
        <name>S-adenosyl-L-methionine</name>
        <dbReference type="ChEBI" id="CHEBI:59789"/>
    </ligand>
</feature>
<dbReference type="SUPFAM" id="SSF53335">
    <property type="entry name" value="S-adenosyl-L-methionine-dependent methyltransferases"/>
    <property type="match status" value="1"/>
</dbReference>
<evidence type="ECO:0000256" key="6">
    <source>
        <dbReference type="ARBA" id="ARBA00022691"/>
    </source>
</evidence>
<dbReference type="PANTHER" id="PTHR22807">
    <property type="entry name" value="NOP2 YEAST -RELATED NOL1/NOP2/FMU SUN DOMAIN-CONTAINING"/>
    <property type="match status" value="1"/>
</dbReference>
<evidence type="ECO:0000256" key="9">
    <source>
        <dbReference type="PROSITE-ProRule" id="PRU01023"/>
    </source>
</evidence>
<evidence type="ECO:0000313" key="14">
    <source>
        <dbReference type="Proteomes" id="UP000655588"/>
    </source>
</evidence>
<dbReference type="PROSITE" id="PS01153">
    <property type="entry name" value="NOL1_NOP2_SUN"/>
    <property type="match status" value="1"/>
</dbReference>
<feature type="coiled-coil region" evidence="10">
    <location>
        <begin position="67"/>
        <end position="95"/>
    </location>
</feature>
<dbReference type="InterPro" id="IPR029063">
    <property type="entry name" value="SAM-dependent_MTases_sf"/>
</dbReference>
<reference evidence="13" key="1">
    <citation type="submission" date="2019-11" db="EMBL/GenBank/DDBJ databases">
        <title>The nuclear and mitochondrial genomes of Frieseomelitta varia - a highly eusocial stingless bee (Meliponini) with a permanently sterile worker caste.</title>
        <authorList>
            <person name="Freitas F.C.P."/>
            <person name="Lourenco A.P."/>
            <person name="Nunes F.M.F."/>
            <person name="Paschoal A.R."/>
            <person name="Abreu F.C.P."/>
            <person name="Barbin F.O."/>
            <person name="Bataglia L."/>
            <person name="Cardoso-Junior C.A.M."/>
            <person name="Cervoni M.S."/>
            <person name="Silva S.R."/>
            <person name="Dalarmi F."/>
            <person name="Del Lama M.A."/>
            <person name="Depintor T.S."/>
            <person name="Ferreira K.M."/>
            <person name="Goria P.S."/>
            <person name="Jaskot M.C."/>
            <person name="Lago D.C."/>
            <person name="Luna-Lucena D."/>
            <person name="Moda L.M."/>
            <person name="Nascimento L."/>
            <person name="Pedrino M."/>
            <person name="Rabico F.O."/>
            <person name="Sanches F.C."/>
            <person name="Santos D.E."/>
            <person name="Santos C.G."/>
            <person name="Vieira J."/>
            <person name="Lopes T.F."/>
            <person name="Barchuk A.R."/>
            <person name="Hartfelder K."/>
            <person name="Simoes Z.L.P."/>
            <person name="Bitondi M.M.G."/>
            <person name="Pinheiro D.G."/>
        </authorList>
    </citation>
    <scope>NUCLEOTIDE SEQUENCE</scope>
    <source>
        <strain evidence="13">USP_RPSP 00005682</strain>
        <tissue evidence="13">Whole individual</tissue>
    </source>
</reference>
<dbReference type="InterPro" id="IPR011023">
    <property type="entry name" value="Nop2p"/>
</dbReference>
<keyword evidence="8" id="KW-0539">Nucleus</keyword>
<dbReference type="AlphaFoldDB" id="A0A833W7M3"/>
<dbReference type="Proteomes" id="UP000655588">
    <property type="component" value="Unassembled WGS sequence"/>
</dbReference>
<dbReference type="CDD" id="cd02440">
    <property type="entry name" value="AdoMet_MTases"/>
    <property type="match status" value="1"/>
</dbReference>
<evidence type="ECO:0000256" key="1">
    <source>
        <dbReference type="ARBA" id="ARBA00004604"/>
    </source>
</evidence>
<dbReference type="PRINTS" id="PR02008">
    <property type="entry name" value="RCMTFAMILY"/>
</dbReference>
<keyword evidence="6 9" id="KW-0949">S-adenosyl-L-methionine</keyword>
<dbReference type="Gene3D" id="3.40.50.150">
    <property type="entry name" value="Vaccinia Virus protein VP39"/>
    <property type="match status" value="1"/>
</dbReference>
<dbReference type="InterPro" id="IPR018314">
    <property type="entry name" value="RsmB/NOL1/NOP2-like_CS"/>
</dbReference>
<protein>
    <recommendedName>
        <fullName evidence="12">SAM-dependent MTase RsmB/NOP-type domain-containing protein</fullName>
    </recommendedName>
</protein>
<dbReference type="InterPro" id="IPR001678">
    <property type="entry name" value="MeTrfase_RsmB-F_NOP2_dom"/>
</dbReference>
<sequence length="496" mass="56752">MSDNEDVMRGEQQKIKKKKLLNNDTKDEIDNYNDIEEYEQNGKIDNEEMNQNEDTDSSDNDVDLLPIEKANKKLRKKQEEEQKLAEEEMHEMTLQQSVFTFPTEKELAEVTNLKDVQQRIKDVIMVLSDFKKLRDVNRSRSEYMDLLRSDLCTYYSYNNFLMEKLMQIFPLDELLEFLEASEVQRPMTIRTNTLKTRRRDLAEALINRGVNLDPIGKWTKIGLVIYSSQVPMGATPEYLAGHYILQGASSFLPVMALDPKENEKILDMCAAPGGKSSHIASLMKNTGVIFSNDVNEERIKAVVGNFHRLGIVNSIVCTYDGRKLPSVSINDTYMNILNVIKSFDRVLLDAPCTGTGVVSKDPSVKTNKDEVDIQRCCTLQKELLLAAIDCVNARSESGGIIVYSTCSILPEENEWVVDHALKKRDVKLIPTGLEFGAEGFTSYRQYRFHPSLKLTKRFYPHVHNMDGFFVAKLKKFSNIIHKNKDAEEETLIIDNF</sequence>
<evidence type="ECO:0000256" key="2">
    <source>
        <dbReference type="ARBA" id="ARBA00007494"/>
    </source>
</evidence>
<feature type="domain" description="SAM-dependent MTase RsmB/NOP-type" evidence="12">
    <location>
        <begin position="177"/>
        <end position="476"/>
    </location>
</feature>
<comment type="caution">
    <text evidence="13">The sequence shown here is derived from an EMBL/GenBank/DDBJ whole genome shotgun (WGS) entry which is preliminary data.</text>
</comment>
<feature type="compositionally biased region" description="Acidic residues" evidence="11">
    <location>
        <begin position="47"/>
        <end position="62"/>
    </location>
</feature>
<dbReference type="NCBIfam" id="TIGR00446">
    <property type="entry name" value="nop2p"/>
    <property type="match status" value="1"/>
</dbReference>
<organism evidence="13 14">
    <name type="scientific">Frieseomelitta varia</name>
    <dbReference type="NCBI Taxonomy" id="561572"/>
    <lineage>
        <taxon>Eukaryota</taxon>
        <taxon>Metazoa</taxon>
        <taxon>Ecdysozoa</taxon>
        <taxon>Arthropoda</taxon>
        <taxon>Hexapoda</taxon>
        <taxon>Insecta</taxon>
        <taxon>Pterygota</taxon>
        <taxon>Neoptera</taxon>
        <taxon>Endopterygota</taxon>
        <taxon>Hymenoptera</taxon>
        <taxon>Apocrita</taxon>
        <taxon>Aculeata</taxon>
        <taxon>Apoidea</taxon>
        <taxon>Anthophila</taxon>
        <taxon>Apidae</taxon>
        <taxon>Frieseomelitta</taxon>
    </lineage>
</organism>
<name>A0A833W7M3_9HYME</name>
<dbReference type="FunFam" id="3.30.70.1170:FF:000001">
    <property type="entry name" value="Ribosomal RNA methyltransferase Nop2"/>
    <property type="match status" value="1"/>
</dbReference>
<feature type="binding site" evidence="9">
    <location>
        <position position="349"/>
    </location>
    <ligand>
        <name>S-adenosyl-L-methionine</name>
        <dbReference type="ChEBI" id="CHEBI:59789"/>
    </ligand>
</feature>
<keyword evidence="4 9" id="KW-0489">Methyltransferase</keyword>
<keyword evidence="3" id="KW-0690">Ribosome biogenesis</keyword>
<dbReference type="GO" id="GO:0000470">
    <property type="term" value="P:maturation of LSU-rRNA"/>
    <property type="evidence" value="ECO:0007669"/>
    <property type="project" value="TreeGrafter"/>
</dbReference>
<dbReference type="GO" id="GO:0070475">
    <property type="term" value="P:rRNA base methylation"/>
    <property type="evidence" value="ECO:0007669"/>
    <property type="project" value="TreeGrafter"/>
</dbReference>
<dbReference type="GO" id="GO:0005730">
    <property type="term" value="C:nucleolus"/>
    <property type="evidence" value="ECO:0007669"/>
    <property type="project" value="UniProtKB-SubCell"/>
</dbReference>
<evidence type="ECO:0000256" key="11">
    <source>
        <dbReference type="SAM" id="MobiDB-lite"/>
    </source>
</evidence>
<dbReference type="Pfam" id="PF01189">
    <property type="entry name" value="Methyltr_RsmB-F"/>
    <property type="match status" value="1"/>
</dbReference>
<dbReference type="InterPro" id="IPR023273">
    <property type="entry name" value="RCMT_NOP2"/>
</dbReference>
<dbReference type="Gene3D" id="3.30.70.1170">
    <property type="entry name" value="Sun protein, domain 3"/>
    <property type="match status" value="1"/>
</dbReference>
<evidence type="ECO:0000256" key="10">
    <source>
        <dbReference type="SAM" id="Coils"/>
    </source>
</evidence>
<dbReference type="InterPro" id="IPR054728">
    <property type="entry name" value="RsmB-like_ferredoxin"/>
</dbReference>
<feature type="region of interest" description="Disordered" evidence="11">
    <location>
        <begin position="1"/>
        <end position="65"/>
    </location>
</feature>
<keyword evidence="14" id="KW-1185">Reference proteome</keyword>
<dbReference type="EMBL" id="WNWW01000305">
    <property type="protein sequence ID" value="KAF3426642.1"/>
    <property type="molecule type" value="Genomic_DNA"/>
</dbReference>
<evidence type="ECO:0000256" key="8">
    <source>
        <dbReference type="ARBA" id="ARBA00023242"/>
    </source>
</evidence>
<feature type="compositionally biased region" description="Acidic residues" evidence="11">
    <location>
        <begin position="30"/>
        <end position="39"/>
    </location>
</feature>
<keyword evidence="10" id="KW-0175">Coiled coil</keyword>